<evidence type="ECO:0000313" key="2">
    <source>
        <dbReference type="EMBL" id="SCY68721.1"/>
    </source>
</evidence>
<organism evidence="2 3">
    <name type="scientific">Desulfoluna spongiiphila</name>
    <dbReference type="NCBI Taxonomy" id="419481"/>
    <lineage>
        <taxon>Bacteria</taxon>
        <taxon>Pseudomonadati</taxon>
        <taxon>Thermodesulfobacteriota</taxon>
        <taxon>Desulfobacteria</taxon>
        <taxon>Desulfobacterales</taxon>
        <taxon>Desulfolunaceae</taxon>
        <taxon>Desulfoluna</taxon>
    </lineage>
</organism>
<dbReference type="InterPro" id="IPR015943">
    <property type="entry name" value="WD40/YVTN_repeat-like_dom_sf"/>
</dbReference>
<dbReference type="InterPro" id="IPR036465">
    <property type="entry name" value="vWFA_dom_sf"/>
</dbReference>
<dbReference type="STRING" id="419481.SAMN05216233_11681"/>
<dbReference type="EMBL" id="FMUX01000016">
    <property type="protein sequence ID" value="SCY68721.1"/>
    <property type="molecule type" value="Genomic_DNA"/>
</dbReference>
<keyword evidence="1" id="KW-0732">Signal</keyword>
<evidence type="ECO:0000256" key="1">
    <source>
        <dbReference type="SAM" id="SignalP"/>
    </source>
</evidence>
<gene>
    <name evidence="2" type="ORF">SAMN05216233_11681</name>
</gene>
<dbReference type="SUPFAM" id="SSF53300">
    <property type="entry name" value="vWA-like"/>
    <property type="match status" value="1"/>
</dbReference>
<protein>
    <recommendedName>
        <fullName evidence="4">Type IV pilus assembly protein PilY1</fullName>
    </recommendedName>
</protein>
<sequence>MRIRHTWWLVTLVLLISGPALADDTAIYGTQPVTLEPNVLIMFDNSGSMSTKDVPAEPYDSATVYSGAYETHAVYHRKNQNWKKLTDHVDNIVCEPVKNDLKENGFDKDNLRTKDLTCGGNQRRMRTGNYMNYENSSFSENRTRLSVAKEVVTGLLSDVTNVRFGLMVFHSSQGGYVRDTCGTTNSTISSHISGLTAETWTPLGETLAEAGLYFAGATSHFNNGVAYTSPIQHSCQKNYVIIITDGQPTKDDNSILYTANYYDNKKIGDYNNDGRELDSDGNVKYPYSYSGTDFLDDVAGFLYDTDMHAMGAGTSFEKQNIITHTIGFKLDHDLLSRTAILGGGSYHTANTADSLKEAFDDIISTIVEESTVFVAPVVPVNRVKRTADGGFIYLAFFKPLQIGEWLGNLKKYGLDSVGDILDSTGAAAVNADGTMKDNSLSYWTQLTTDGADVTKGGAGERIQTQSSRNVYTYTGTSNDLTDATNSFVETNTAIGVDTALITEVLNGINDWPIGSIIHSEPTVVHYSSSSTMIYFGSNDGLFRCINDANGEEVWAFVPPGQLNRLNLLQDNNNDYYVDGPPGVDYGVRLTGTDLFTPETVLVGERRGGSTYYALNITNYNTPRWKYDIENTHLGAGAEVLGQSWGTPEVRTITVSGGTTEDVFILPGGYDNQQDSDTPASTDSVGRALFAVVASSGALTPVKVHAGNWSSMTHSIVDVSAVDHNADGITTRIYAGDMAGQVFVLADDVAIIGTGADRIAEEVAPAGTWSYKNRLFRSGLGKIFYAPVASDIEGSIEVLYFGTGNRADPLDTTESNRFYGVYNHWLDTDLTPANDLLDVSDPTGSYDEALKATKGWYMNLTNPGEKVVSQALVDSGVVYFTTYTPVVTGVAVPIDDPCGGTGARGTGRLYAVSMLDATPVTDWGNSSSGKVRSTTLPADLPIAVPIIKNRKIYVGAKSWDLPENDRVEYFYWKQTR</sequence>
<dbReference type="Gene3D" id="3.40.50.410">
    <property type="entry name" value="von Willebrand factor, type A domain"/>
    <property type="match status" value="1"/>
</dbReference>
<evidence type="ECO:0000313" key="3">
    <source>
        <dbReference type="Proteomes" id="UP000198870"/>
    </source>
</evidence>
<dbReference type="AlphaFoldDB" id="A0A1G5HYF0"/>
<dbReference type="Proteomes" id="UP000198870">
    <property type="component" value="Unassembled WGS sequence"/>
</dbReference>
<keyword evidence="3" id="KW-1185">Reference proteome</keyword>
<proteinExistence type="predicted"/>
<feature type="signal peptide" evidence="1">
    <location>
        <begin position="1"/>
        <end position="22"/>
    </location>
</feature>
<accession>A0A1G5HYF0</accession>
<evidence type="ECO:0008006" key="4">
    <source>
        <dbReference type="Google" id="ProtNLM"/>
    </source>
</evidence>
<reference evidence="2 3" key="1">
    <citation type="submission" date="2016-10" db="EMBL/GenBank/DDBJ databases">
        <authorList>
            <person name="de Groot N.N."/>
        </authorList>
    </citation>
    <scope>NUCLEOTIDE SEQUENCE [LARGE SCALE GENOMIC DNA]</scope>
    <source>
        <strain evidence="2 3">AA1</strain>
    </source>
</reference>
<name>A0A1G5HYF0_9BACT</name>
<dbReference type="Gene3D" id="2.130.10.10">
    <property type="entry name" value="YVTN repeat-like/Quinoprotein amine dehydrogenase"/>
    <property type="match status" value="1"/>
</dbReference>
<feature type="chain" id="PRO_5011700623" description="Type IV pilus assembly protein PilY1" evidence="1">
    <location>
        <begin position="23"/>
        <end position="975"/>
    </location>
</feature>